<feature type="transmembrane region" description="Helical" evidence="1">
    <location>
        <begin position="39"/>
        <end position="59"/>
    </location>
</feature>
<feature type="transmembrane region" description="Helical" evidence="1">
    <location>
        <begin position="66"/>
        <end position="90"/>
    </location>
</feature>
<comment type="caution">
    <text evidence="2">The sequence shown here is derived from an EMBL/GenBank/DDBJ whole genome shotgun (WGS) entry which is preliminary data.</text>
</comment>
<evidence type="ECO:0000313" key="2">
    <source>
        <dbReference type="EMBL" id="MBO3663791.1"/>
    </source>
</evidence>
<keyword evidence="1" id="KW-0472">Membrane</keyword>
<keyword evidence="3" id="KW-1185">Reference proteome</keyword>
<evidence type="ECO:0000313" key="3">
    <source>
        <dbReference type="Proteomes" id="UP000680132"/>
    </source>
</evidence>
<evidence type="ECO:0000256" key="1">
    <source>
        <dbReference type="SAM" id="Phobius"/>
    </source>
</evidence>
<reference evidence="2" key="1">
    <citation type="submission" date="2021-03" db="EMBL/GenBank/DDBJ databases">
        <title>Microbacterium sp. nov., a novel actinobacterium isolated from cow dung.</title>
        <authorList>
            <person name="Zhang L."/>
        </authorList>
    </citation>
    <scope>NUCLEOTIDE SEQUENCE</scope>
    <source>
        <strain evidence="2">NEAU-LLB</strain>
    </source>
</reference>
<keyword evidence="1" id="KW-0812">Transmembrane</keyword>
<organism evidence="2 3">
    <name type="scientific">Microbacterium stercoris</name>
    <dbReference type="NCBI Taxonomy" id="2820289"/>
    <lineage>
        <taxon>Bacteria</taxon>
        <taxon>Bacillati</taxon>
        <taxon>Actinomycetota</taxon>
        <taxon>Actinomycetes</taxon>
        <taxon>Micrococcales</taxon>
        <taxon>Microbacteriaceae</taxon>
        <taxon>Microbacterium</taxon>
    </lineage>
</organism>
<dbReference type="RefSeq" id="WP_208503225.1">
    <property type="nucleotide sequence ID" value="NZ_JAGFOA010000003.1"/>
</dbReference>
<feature type="transmembrane region" description="Helical" evidence="1">
    <location>
        <begin position="12"/>
        <end position="33"/>
    </location>
</feature>
<protein>
    <submittedName>
        <fullName evidence="2">Uncharacterized protein</fullName>
    </submittedName>
</protein>
<dbReference type="AlphaFoldDB" id="A0A939QSF7"/>
<gene>
    <name evidence="2" type="ORF">J5V96_09720</name>
</gene>
<keyword evidence="1" id="KW-1133">Transmembrane helix</keyword>
<accession>A0A939QSF7</accession>
<sequence>MTIPELAPRRRFTAIVATSAFALLVAIAIAVLVPVELRSLWFGLAGGATVICAFVAHLVDGRAEGFIFRVSIAALGGITVLGIVALISMLTSVTAVPV</sequence>
<dbReference type="EMBL" id="JAGFOA010000003">
    <property type="protein sequence ID" value="MBO3663791.1"/>
    <property type="molecule type" value="Genomic_DNA"/>
</dbReference>
<proteinExistence type="predicted"/>
<dbReference type="Proteomes" id="UP000680132">
    <property type="component" value="Unassembled WGS sequence"/>
</dbReference>
<name>A0A939QSF7_9MICO</name>